<dbReference type="Proteomes" id="UP001367508">
    <property type="component" value="Unassembled WGS sequence"/>
</dbReference>
<evidence type="ECO:0000313" key="1">
    <source>
        <dbReference type="EMBL" id="KAK7338759.1"/>
    </source>
</evidence>
<reference evidence="1 2" key="1">
    <citation type="submission" date="2024-01" db="EMBL/GenBank/DDBJ databases">
        <title>The genomes of 5 underutilized Papilionoideae crops provide insights into root nodulation and disease resistanc.</title>
        <authorList>
            <person name="Jiang F."/>
        </authorList>
    </citation>
    <scope>NUCLEOTIDE SEQUENCE [LARGE SCALE GENOMIC DNA]</scope>
    <source>
        <strain evidence="1">LVBAO_FW01</strain>
        <tissue evidence="1">Leaves</tissue>
    </source>
</reference>
<keyword evidence="2" id="KW-1185">Reference proteome</keyword>
<evidence type="ECO:0000313" key="2">
    <source>
        <dbReference type="Proteomes" id="UP001367508"/>
    </source>
</evidence>
<proteinExistence type="predicted"/>
<protein>
    <submittedName>
        <fullName evidence="1">Uncharacterized protein</fullName>
    </submittedName>
</protein>
<sequence length="179" mass="19468">MEIGKKNGHLVPKRPLPGFEERDLRVAGPSLSPLKPPSFCNPYPAGCPYDCIRGVEDRIVKRSRCNIRGSKARPRGFAMASASSPTTLTHLPGLRGACHGQGTQAGQERYGMIEAIGGDNGLRHLQAPVYLYFPPNELEKDNSSERGSSACRSVGRRCSVVSYEGRVKGRASIWSWLGS</sequence>
<comment type="caution">
    <text evidence="1">The sequence shown here is derived from an EMBL/GenBank/DDBJ whole genome shotgun (WGS) entry which is preliminary data.</text>
</comment>
<organism evidence="1 2">
    <name type="scientific">Canavalia gladiata</name>
    <name type="common">Sword bean</name>
    <name type="synonym">Dolichos gladiatus</name>
    <dbReference type="NCBI Taxonomy" id="3824"/>
    <lineage>
        <taxon>Eukaryota</taxon>
        <taxon>Viridiplantae</taxon>
        <taxon>Streptophyta</taxon>
        <taxon>Embryophyta</taxon>
        <taxon>Tracheophyta</taxon>
        <taxon>Spermatophyta</taxon>
        <taxon>Magnoliopsida</taxon>
        <taxon>eudicotyledons</taxon>
        <taxon>Gunneridae</taxon>
        <taxon>Pentapetalae</taxon>
        <taxon>rosids</taxon>
        <taxon>fabids</taxon>
        <taxon>Fabales</taxon>
        <taxon>Fabaceae</taxon>
        <taxon>Papilionoideae</taxon>
        <taxon>50 kb inversion clade</taxon>
        <taxon>NPAAA clade</taxon>
        <taxon>indigoferoid/millettioid clade</taxon>
        <taxon>Phaseoleae</taxon>
        <taxon>Canavalia</taxon>
    </lineage>
</organism>
<accession>A0AAN9LMM1</accession>
<name>A0AAN9LMM1_CANGL</name>
<dbReference type="EMBL" id="JAYMYQ010000004">
    <property type="protein sequence ID" value="KAK7338759.1"/>
    <property type="molecule type" value="Genomic_DNA"/>
</dbReference>
<gene>
    <name evidence="1" type="ORF">VNO77_19390</name>
</gene>
<dbReference type="AlphaFoldDB" id="A0AAN9LMM1"/>